<proteinExistence type="predicted"/>
<evidence type="ECO:0000256" key="1">
    <source>
        <dbReference type="SAM" id="Coils"/>
    </source>
</evidence>
<reference evidence="3 4" key="1">
    <citation type="submission" date="2018-06" db="EMBL/GenBank/DDBJ databases">
        <title>Comparative genomics reveals the genomic features of Rhizophagus irregularis, R. cerebriforme, R. diaphanum and Gigaspora rosea, and their symbiotic lifestyle signature.</title>
        <authorList>
            <person name="Morin E."/>
            <person name="San Clemente H."/>
            <person name="Chen E.C.H."/>
            <person name="De La Providencia I."/>
            <person name="Hainaut M."/>
            <person name="Kuo A."/>
            <person name="Kohler A."/>
            <person name="Murat C."/>
            <person name="Tang N."/>
            <person name="Roy S."/>
            <person name="Loubradou J."/>
            <person name="Henrissat B."/>
            <person name="Grigoriev I.V."/>
            <person name="Corradi N."/>
            <person name="Roux C."/>
            <person name="Martin F.M."/>
        </authorList>
    </citation>
    <scope>NUCLEOTIDE SEQUENCE [LARGE SCALE GENOMIC DNA]</scope>
    <source>
        <strain evidence="3 4">DAOM 194757</strain>
    </source>
</reference>
<sequence>MEELQQTNQELYEVVSQLAESNRNFEQRLYTLERVIGIREERIRYLEEELNNAIELSRQDKEELLEEISKLKRIVHQLEEENKKKDKEISNKDKLISEFDERETKLKTRIREISKSAGNTPKAQDYTTRLVDENERLKREINTIRTNQINRINKITQQKNRITDLLCQNFALALLRYRDRLELTNTREALQNAQAWNFNENESDSDSDENSPDLYNSDNNMGTIAELADAIDRSLNDTAICRTVLTNQIKRSTRSIRRKYTNLQQDLVNVRWDRDTYRQERDQALLDLQQLQTNAQNQVNRMIDNIARKQTRISELLYKNFAFQLLYQ</sequence>
<name>A0A397VFQ4_9GLOM</name>
<evidence type="ECO:0000313" key="4">
    <source>
        <dbReference type="Proteomes" id="UP000266673"/>
    </source>
</evidence>
<dbReference type="Proteomes" id="UP000266673">
    <property type="component" value="Unassembled WGS sequence"/>
</dbReference>
<feature type="region of interest" description="Disordered" evidence="2">
    <location>
        <begin position="194"/>
        <end position="219"/>
    </location>
</feature>
<evidence type="ECO:0000256" key="2">
    <source>
        <dbReference type="SAM" id="MobiDB-lite"/>
    </source>
</evidence>
<dbReference type="EMBL" id="QKWP01000523">
    <property type="protein sequence ID" value="RIB18693.1"/>
    <property type="molecule type" value="Genomic_DNA"/>
</dbReference>
<protein>
    <submittedName>
        <fullName evidence="3">Uncharacterized protein</fullName>
    </submittedName>
</protein>
<organism evidence="3 4">
    <name type="scientific">Gigaspora rosea</name>
    <dbReference type="NCBI Taxonomy" id="44941"/>
    <lineage>
        <taxon>Eukaryota</taxon>
        <taxon>Fungi</taxon>
        <taxon>Fungi incertae sedis</taxon>
        <taxon>Mucoromycota</taxon>
        <taxon>Glomeromycotina</taxon>
        <taxon>Glomeromycetes</taxon>
        <taxon>Diversisporales</taxon>
        <taxon>Gigasporaceae</taxon>
        <taxon>Gigaspora</taxon>
    </lineage>
</organism>
<keyword evidence="4" id="KW-1185">Reference proteome</keyword>
<feature type="coiled-coil region" evidence="1">
    <location>
        <begin position="1"/>
        <end position="98"/>
    </location>
</feature>
<keyword evidence="1" id="KW-0175">Coiled coil</keyword>
<evidence type="ECO:0000313" key="3">
    <source>
        <dbReference type="EMBL" id="RIB18693.1"/>
    </source>
</evidence>
<comment type="caution">
    <text evidence="3">The sequence shown here is derived from an EMBL/GenBank/DDBJ whole genome shotgun (WGS) entry which is preliminary data.</text>
</comment>
<feature type="coiled-coil region" evidence="1">
    <location>
        <begin position="274"/>
        <end position="301"/>
    </location>
</feature>
<accession>A0A397VFQ4</accession>
<feature type="compositionally biased region" description="Acidic residues" evidence="2">
    <location>
        <begin position="201"/>
        <end position="211"/>
    </location>
</feature>
<gene>
    <name evidence="3" type="ORF">C2G38_2309579</name>
</gene>
<dbReference type="AlphaFoldDB" id="A0A397VFQ4"/>